<gene>
    <name evidence="1" type="ORF">BJY14_006401</name>
</gene>
<protein>
    <submittedName>
        <fullName evidence="1">Uncharacterized protein</fullName>
    </submittedName>
</protein>
<accession>A0A7Y9EMB2</accession>
<sequence length="400" mass="42951">MPHDETRVTAEWALWGLDRRSGLRGVLAGSGGRFSRGNFAEIVHRYHTGAPAELPQVTIGWTRLRDVPYLTLAIETWRGTGAAPAGDSVTRVFCVPFAPLARARVSYESLYRAFAPLDPPADGAAATVVLPAGEPGKPPGGPAMGTAATLLSGESRPVVIEDAGALPMLERLRFLDEVAWLLPYGMRARLSVSTWTRSTAEHRIRLSFTDHAPSGSRALTWDRPPDLPAGADVPRRYLALLTDSAGSADVRGELASAAAPLSFADPRAVLQALKTAVAVATGESSDIETLLTVCRDMLRQERHEPLVTALGRLDAELRSGDAHKKRAQHRKVIDDLGLMADHANLSGSIAVLFYSVLLRLMHGPRLDDAAAEKLLGAFSDPPAELLEALRRLSAGARPVR</sequence>
<dbReference type="AlphaFoldDB" id="A0A7Y9EMB2"/>
<keyword evidence="2" id="KW-1185">Reference proteome</keyword>
<dbReference type="EMBL" id="JACCBA010000001">
    <property type="protein sequence ID" value="NYD50418.1"/>
    <property type="molecule type" value="Genomic_DNA"/>
</dbReference>
<dbReference type="RefSeq" id="WP_179846979.1">
    <property type="nucleotide sequence ID" value="NZ_JACCBA010000001.1"/>
</dbReference>
<comment type="caution">
    <text evidence="1">The sequence shown here is derived from an EMBL/GenBank/DDBJ whole genome shotgun (WGS) entry which is preliminary data.</text>
</comment>
<organism evidence="1 2">
    <name type="scientific">Actinomadura luteofluorescens</name>
    <dbReference type="NCBI Taxonomy" id="46163"/>
    <lineage>
        <taxon>Bacteria</taxon>
        <taxon>Bacillati</taxon>
        <taxon>Actinomycetota</taxon>
        <taxon>Actinomycetes</taxon>
        <taxon>Streptosporangiales</taxon>
        <taxon>Thermomonosporaceae</taxon>
        <taxon>Actinomadura</taxon>
    </lineage>
</organism>
<proteinExistence type="predicted"/>
<name>A0A7Y9EMB2_9ACTN</name>
<dbReference type="Proteomes" id="UP000529783">
    <property type="component" value="Unassembled WGS sequence"/>
</dbReference>
<evidence type="ECO:0000313" key="2">
    <source>
        <dbReference type="Proteomes" id="UP000529783"/>
    </source>
</evidence>
<reference evidence="1 2" key="1">
    <citation type="submission" date="2020-07" db="EMBL/GenBank/DDBJ databases">
        <title>Sequencing the genomes of 1000 actinobacteria strains.</title>
        <authorList>
            <person name="Klenk H.-P."/>
        </authorList>
    </citation>
    <scope>NUCLEOTIDE SEQUENCE [LARGE SCALE GENOMIC DNA]</scope>
    <source>
        <strain evidence="1 2">DSM 40398</strain>
    </source>
</reference>
<evidence type="ECO:0000313" key="1">
    <source>
        <dbReference type="EMBL" id="NYD50418.1"/>
    </source>
</evidence>